<comment type="similarity">
    <text evidence="1">Belongs to the flavin-dependent halogenase family. Bacterial tryptophan halogenase subfamily.</text>
</comment>
<dbReference type="Pfam" id="PF01266">
    <property type="entry name" value="DAO"/>
    <property type="match status" value="1"/>
</dbReference>
<evidence type="ECO:0000313" key="3">
    <source>
        <dbReference type="EMBL" id="TQM11985.1"/>
    </source>
</evidence>
<dbReference type="InterPro" id="IPR006076">
    <property type="entry name" value="FAD-dep_OxRdtase"/>
</dbReference>
<proteinExistence type="inferred from homology"/>
<dbReference type="InterPro" id="IPR050816">
    <property type="entry name" value="Flavin-dep_Halogenase_NPB"/>
</dbReference>
<dbReference type="InterPro" id="IPR036188">
    <property type="entry name" value="FAD/NAD-bd_sf"/>
</dbReference>
<dbReference type="EMBL" id="VFPA01000002">
    <property type="protein sequence ID" value="TQM11985.1"/>
    <property type="molecule type" value="Genomic_DNA"/>
</dbReference>
<dbReference type="PANTHER" id="PTHR43747:SF1">
    <property type="entry name" value="SLR1998 PROTEIN"/>
    <property type="match status" value="1"/>
</dbReference>
<accession>A0A543DRN1</accession>
<dbReference type="RefSeq" id="WP_170231467.1">
    <property type="nucleotide sequence ID" value="NZ_VFPA01000002.1"/>
</dbReference>
<protein>
    <submittedName>
        <fullName evidence="3">Flavin-dependent dehydrogenase</fullName>
    </submittedName>
</protein>
<dbReference type="PRINTS" id="PR00420">
    <property type="entry name" value="RNGMNOXGNASE"/>
</dbReference>
<sequence>MRVIVIGGSAAGLSAALVLARAGHAVTVLERADLAPVADVEAAAAGALRPTAPQIVQPHVVLATFREVLRERLPDVHAGLLAAGVVEAPLATQMPPTLGDRAPTDGDDQLSLLVTRRSTVDWVLGRAAAAEPGVEVRHGVQVTGLAAEPGDPPRIRGVRTGRGGLTTDLVVDATGRRSPVDRWLAAVGARARGRTRADCGVAYFSRHYRLRPGPLPGPATTRVVAGLHEFTVGIWGGDDATMQVALAPLAADRRFRAARDPRVFTAVLRAVPYYAAWLDVMDPITDVAVMGGLHNTLRRLVVDGRPVALGLHAVGDAVCTTNPTFGRGMSMMMRGVADLADTVAAHPEDLHAQALAMDRRVAAHVAPWYADQAATDAARLAVLRHTVLGAPPPPPPVGVTERVTFGQLRSAAQVDPLAFRAMWRVMGMLGRPSDVYEDPALVARVRDVLAAGVPPPMPQPTRAELEAALAG</sequence>
<name>A0A543DRN1_9PSEU</name>
<dbReference type="AlphaFoldDB" id="A0A543DRN1"/>
<dbReference type="Proteomes" id="UP000315677">
    <property type="component" value="Unassembled WGS sequence"/>
</dbReference>
<dbReference type="Gene3D" id="3.50.50.60">
    <property type="entry name" value="FAD/NAD(P)-binding domain"/>
    <property type="match status" value="2"/>
</dbReference>
<comment type="caution">
    <text evidence="3">The sequence shown here is derived from an EMBL/GenBank/DDBJ whole genome shotgun (WGS) entry which is preliminary data.</text>
</comment>
<gene>
    <name evidence="3" type="ORF">FB558_4558</name>
</gene>
<evidence type="ECO:0000259" key="2">
    <source>
        <dbReference type="Pfam" id="PF01266"/>
    </source>
</evidence>
<organism evidence="3 4">
    <name type="scientific">Pseudonocardia kunmingensis</name>
    <dbReference type="NCBI Taxonomy" id="630975"/>
    <lineage>
        <taxon>Bacteria</taxon>
        <taxon>Bacillati</taxon>
        <taxon>Actinomycetota</taxon>
        <taxon>Actinomycetes</taxon>
        <taxon>Pseudonocardiales</taxon>
        <taxon>Pseudonocardiaceae</taxon>
        <taxon>Pseudonocardia</taxon>
    </lineage>
</organism>
<evidence type="ECO:0000313" key="4">
    <source>
        <dbReference type="Proteomes" id="UP000315677"/>
    </source>
</evidence>
<feature type="domain" description="FAD dependent oxidoreductase" evidence="2">
    <location>
        <begin position="2"/>
        <end position="53"/>
    </location>
</feature>
<dbReference type="PANTHER" id="PTHR43747">
    <property type="entry name" value="FAD-BINDING PROTEIN"/>
    <property type="match status" value="1"/>
</dbReference>
<keyword evidence="4" id="KW-1185">Reference proteome</keyword>
<evidence type="ECO:0000256" key="1">
    <source>
        <dbReference type="ARBA" id="ARBA00038396"/>
    </source>
</evidence>
<dbReference type="SUPFAM" id="SSF51905">
    <property type="entry name" value="FAD/NAD(P)-binding domain"/>
    <property type="match status" value="1"/>
</dbReference>
<reference evidence="3 4" key="1">
    <citation type="submission" date="2019-06" db="EMBL/GenBank/DDBJ databases">
        <title>Sequencing the genomes of 1000 actinobacteria strains.</title>
        <authorList>
            <person name="Klenk H.-P."/>
        </authorList>
    </citation>
    <scope>NUCLEOTIDE SEQUENCE [LARGE SCALE GENOMIC DNA]</scope>
    <source>
        <strain evidence="3 4">DSM 45301</strain>
    </source>
</reference>